<dbReference type="EMBL" id="HACG01050504">
    <property type="protein sequence ID" value="CEK97369.1"/>
    <property type="molecule type" value="Transcribed_RNA"/>
</dbReference>
<proteinExistence type="predicted"/>
<organism evidence="1">
    <name type="scientific">Arion vulgaris</name>
    <dbReference type="NCBI Taxonomy" id="1028688"/>
    <lineage>
        <taxon>Eukaryota</taxon>
        <taxon>Metazoa</taxon>
        <taxon>Spiralia</taxon>
        <taxon>Lophotrochozoa</taxon>
        <taxon>Mollusca</taxon>
        <taxon>Gastropoda</taxon>
        <taxon>Heterobranchia</taxon>
        <taxon>Euthyneura</taxon>
        <taxon>Panpulmonata</taxon>
        <taxon>Eupulmonata</taxon>
        <taxon>Stylommatophora</taxon>
        <taxon>Helicina</taxon>
        <taxon>Arionoidea</taxon>
        <taxon>Arionidae</taxon>
        <taxon>Arion</taxon>
    </lineage>
</organism>
<name>A0A0B7BVY9_9EUPU</name>
<reference evidence="1" key="1">
    <citation type="submission" date="2014-12" db="EMBL/GenBank/DDBJ databases">
        <title>Insight into the proteome of Arion vulgaris.</title>
        <authorList>
            <person name="Aradska J."/>
            <person name="Bulat T."/>
            <person name="Smidak R."/>
            <person name="Sarate P."/>
            <person name="Gangsoo J."/>
            <person name="Sialana F."/>
            <person name="Bilban M."/>
            <person name="Lubec G."/>
        </authorList>
    </citation>
    <scope>NUCLEOTIDE SEQUENCE</scope>
    <source>
        <tissue evidence="1">Skin</tissue>
    </source>
</reference>
<accession>A0A0B7BVY9</accession>
<feature type="non-terminal residue" evidence="1">
    <location>
        <position position="1"/>
    </location>
</feature>
<feature type="non-terminal residue" evidence="1">
    <location>
        <position position="103"/>
    </location>
</feature>
<evidence type="ECO:0000313" key="1">
    <source>
        <dbReference type="EMBL" id="CEK97369.1"/>
    </source>
</evidence>
<protein>
    <submittedName>
        <fullName evidence="1">Uncharacterized protein</fullName>
    </submittedName>
</protein>
<sequence>ELENGLLFGGIERELDEKELQSLCSSVAAWLSTCIVGDCLTLHVPESSFSALYMYHKDLRIRFSQIWTSTNSFGQLVVERVDHVRRILLEKQSKESEAQHERL</sequence>
<dbReference type="AlphaFoldDB" id="A0A0B7BVY9"/>
<gene>
    <name evidence="1" type="primary">ORF215574</name>
</gene>